<feature type="domain" description="ABC transmembrane type-1" evidence="8">
    <location>
        <begin position="74"/>
        <end position="263"/>
    </location>
</feature>
<dbReference type="InterPro" id="IPR000515">
    <property type="entry name" value="MetI-like"/>
</dbReference>
<dbReference type="GO" id="GO:0005886">
    <property type="term" value="C:plasma membrane"/>
    <property type="evidence" value="ECO:0007669"/>
    <property type="project" value="UniProtKB-SubCell"/>
</dbReference>
<dbReference type="Pfam" id="PF00528">
    <property type="entry name" value="BPD_transp_1"/>
    <property type="match status" value="1"/>
</dbReference>
<keyword evidence="3" id="KW-1003">Cell membrane</keyword>
<evidence type="ECO:0000256" key="2">
    <source>
        <dbReference type="ARBA" id="ARBA00022448"/>
    </source>
</evidence>
<keyword evidence="6 7" id="KW-0472">Membrane</keyword>
<feature type="transmembrane region" description="Helical" evidence="7">
    <location>
        <begin position="242"/>
        <end position="263"/>
    </location>
</feature>
<comment type="similarity">
    <text evidence="7">Belongs to the binding-protein-dependent transport system permease family.</text>
</comment>
<dbReference type="EMBL" id="MBTG01000017">
    <property type="protein sequence ID" value="OPH56225.1"/>
    <property type="molecule type" value="Genomic_DNA"/>
</dbReference>
<comment type="subcellular location">
    <subcellularLocation>
        <location evidence="1 7">Cell membrane</location>
        <topology evidence="1 7">Multi-pass membrane protein</topology>
    </subcellularLocation>
</comment>
<evidence type="ECO:0000256" key="4">
    <source>
        <dbReference type="ARBA" id="ARBA00022692"/>
    </source>
</evidence>
<evidence type="ECO:0000256" key="3">
    <source>
        <dbReference type="ARBA" id="ARBA00022475"/>
    </source>
</evidence>
<evidence type="ECO:0000259" key="8">
    <source>
        <dbReference type="PROSITE" id="PS50928"/>
    </source>
</evidence>
<name>A0A1V4HHL4_9BACL</name>
<feature type="transmembrane region" description="Helical" evidence="7">
    <location>
        <begin position="73"/>
        <end position="97"/>
    </location>
</feature>
<evidence type="ECO:0000256" key="7">
    <source>
        <dbReference type="RuleBase" id="RU363032"/>
    </source>
</evidence>
<dbReference type="PANTHER" id="PTHR43744:SF12">
    <property type="entry name" value="ABC TRANSPORTER PERMEASE PROTEIN MG189-RELATED"/>
    <property type="match status" value="1"/>
</dbReference>
<feature type="transmembrane region" description="Helical" evidence="7">
    <location>
        <begin position="109"/>
        <end position="126"/>
    </location>
</feature>
<dbReference type="PANTHER" id="PTHR43744">
    <property type="entry name" value="ABC TRANSPORTER PERMEASE PROTEIN MG189-RELATED-RELATED"/>
    <property type="match status" value="1"/>
</dbReference>
<accession>A0A1V4HHL4</accession>
<feature type="transmembrane region" description="Helical" evidence="7">
    <location>
        <begin position="187"/>
        <end position="207"/>
    </location>
</feature>
<feature type="transmembrane region" description="Helical" evidence="7">
    <location>
        <begin position="138"/>
        <end position="159"/>
    </location>
</feature>
<dbReference type="CDD" id="cd06261">
    <property type="entry name" value="TM_PBP2"/>
    <property type="match status" value="1"/>
</dbReference>
<dbReference type="RefSeq" id="WP_079414454.1">
    <property type="nucleotide sequence ID" value="NZ_MBTG01000017.1"/>
</dbReference>
<dbReference type="InterPro" id="IPR035906">
    <property type="entry name" value="MetI-like_sf"/>
</dbReference>
<keyword evidence="4 7" id="KW-0812">Transmembrane</keyword>
<evidence type="ECO:0000256" key="1">
    <source>
        <dbReference type="ARBA" id="ARBA00004651"/>
    </source>
</evidence>
<dbReference type="Proteomes" id="UP000190626">
    <property type="component" value="Unassembled WGS sequence"/>
</dbReference>
<comment type="caution">
    <text evidence="9">The sequence shown here is derived from an EMBL/GenBank/DDBJ whole genome shotgun (WGS) entry which is preliminary data.</text>
</comment>
<dbReference type="STRING" id="1469647.BC351_29090"/>
<evidence type="ECO:0000313" key="9">
    <source>
        <dbReference type="EMBL" id="OPH56225.1"/>
    </source>
</evidence>
<keyword evidence="10" id="KW-1185">Reference proteome</keyword>
<evidence type="ECO:0000313" key="10">
    <source>
        <dbReference type="Proteomes" id="UP000190626"/>
    </source>
</evidence>
<dbReference type="GO" id="GO:0055085">
    <property type="term" value="P:transmembrane transport"/>
    <property type="evidence" value="ECO:0007669"/>
    <property type="project" value="InterPro"/>
</dbReference>
<keyword evidence="5 7" id="KW-1133">Transmembrane helix</keyword>
<evidence type="ECO:0000256" key="5">
    <source>
        <dbReference type="ARBA" id="ARBA00022989"/>
    </source>
</evidence>
<feature type="transmembrane region" description="Helical" evidence="7">
    <location>
        <begin position="12"/>
        <end position="35"/>
    </location>
</feature>
<proteinExistence type="inferred from homology"/>
<gene>
    <name evidence="9" type="ORF">BC351_29090</name>
</gene>
<dbReference type="Gene3D" id="1.10.3720.10">
    <property type="entry name" value="MetI-like"/>
    <property type="match status" value="1"/>
</dbReference>
<dbReference type="AlphaFoldDB" id="A0A1V4HHL4"/>
<dbReference type="PROSITE" id="PS50928">
    <property type="entry name" value="ABC_TM1"/>
    <property type="match status" value="1"/>
</dbReference>
<sequence length="277" mass="31393">MSSHTKSYYKTNYYAQTILIIGALAMLVPFIWMILTSFKTVTETTQIPFKYFPAHINMKSFPNAWQALPFTHLYMNTIIAAFFRTVGPLIFSSMAAYAFAKIVFPGKNFLFFLILSVMLVPNPVFYTPQYFILNKMHLINTVPALFITGLVSPFATFLLRQFFLGLPKELEEAAILDGCNHYQTLRLVLLPLVTPALAAVAIIHTLWTWNEFTWPFIVNSSPDKLTLATGLRSLVGQFQTDYPTLMAGAIMAIIPMLIVFIIFQKRFIEGVAFTGLK</sequence>
<dbReference type="OrthoDB" id="9771544at2"/>
<dbReference type="SUPFAM" id="SSF161098">
    <property type="entry name" value="MetI-like"/>
    <property type="match status" value="1"/>
</dbReference>
<reference evidence="10" key="1">
    <citation type="submission" date="2016-07" db="EMBL/GenBank/DDBJ databases">
        <authorList>
            <person name="Florea S."/>
            <person name="Webb J.S."/>
            <person name="Jaromczyk J."/>
            <person name="Schardl C.L."/>
        </authorList>
    </citation>
    <scope>NUCLEOTIDE SEQUENCE [LARGE SCALE GENOMIC DNA]</scope>
    <source>
        <strain evidence="10">CY1</strain>
    </source>
</reference>
<keyword evidence="2 7" id="KW-0813">Transport</keyword>
<evidence type="ECO:0000256" key="6">
    <source>
        <dbReference type="ARBA" id="ARBA00023136"/>
    </source>
</evidence>
<organism evidence="9 10">
    <name type="scientific">Paenibacillus ferrarius</name>
    <dbReference type="NCBI Taxonomy" id="1469647"/>
    <lineage>
        <taxon>Bacteria</taxon>
        <taxon>Bacillati</taxon>
        <taxon>Bacillota</taxon>
        <taxon>Bacilli</taxon>
        <taxon>Bacillales</taxon>
        <taxon>Paenibacillaceae</taxon>
        <taxon>Paenibacillus</taxon>
    </lineage>
</organism>
<protein>
    <submittedName>
        <fullName evidence="9">Sugar ABC transporter permease</fullName>
    </submittedName>
</protein>